<dbReference type="PROSITE" id="PS50112">
    <property type="entry name" value="PAS"/>
    <property type="match status" value="1"/>
</dbReference>
<gene>
    <name evidence="5" type="ORF">MUN86_13520</name>
</gene>
<sequence length="657" mass="74039">MSDFDHNDQHIPKEALLALRERAERRRHLITRAVDESTPDAIQRLVQELQAHQIELEMQYEQLLLAQAEAETARLEYVNLYDFAPIGYLTLDTHGTIQQLNLNAAQLLGDVRQKLMRLRLALFVAEQDRVEFSDFLDALSASDVRQTCELTFIRNNQQLYIQLAGTRVTSPENVVQFHLVLLDVSAQHAATRALAVSEARFRHLFEQSADAVVLIRNLHIMDCNASALRLIGAAEKSELVGKPLSFMVPEFQPGGGRSEELIRHHQALLRRKGSHRFEWYRSTLQGEHKWLEVVATYINVNGEQLVHAVWRDITVQRAAQEQLRAEKEFSESLLDNSVDGIIALDRGGRITAWNREVEKYAGLPEAQVVGQDIFSIFPTLNTPEWQQLFGQVLRSGEQVVLNGIPFIVRPGHYDAYIVPLRGEQQDDISGVLIVVRDMTERNRLIEETTQLKLSQQQEVLSAILSTEEAERKRIAEALHNGVGQLLYAAKLHLETRLGRPPRDEAYALLNEAIRMTRTISFELTPGILEDFGLKFALEELARRIPRGSLPVHLHFSGLDQPLPRLMEVAVYRIVQELFNNILKHAQAQEAFIHVVRENDKLSISVEDNGQGFESPATSLLTTASVCPAFRTAWGCSAALSPSIPALAKAPSSASSYP</sequence>
<dbReference type="SUPFAM" id="SSF55874">
    <property type="entry name" value="ATPase domain of HSP90 chaperone/DNA topoisomerase II/histidine kinase"/>
    <property type="match status" value="1"/>
</dbReference>
<evidence type="ECO:0000313" key="6">
    <source>
        <dbReference type="Proteomes" id="UP000830401"/>
    </source>
</evidence>
<dbReference type="InterPro" id="IPR050482">
    <property type="entry name" value="Sensor_HK_TwoCompSys"/>
</dbReference>
<keyword evidence="1" id="KW-0808">Transferase</keyword>
<reference evidence="5" key="1">
    <citation type="submission" date="2022-04" db="EMBL/GenBank/DDBJ databases">
        <title>Hymenobacter sp. isolated from the air.</title>
        <authorList>
            <person name="Won M."/>
            <person name="Lee C.-M."/>
            <person name="Woen H.-Y."/>
            <person name="Kwon S.-W."/>
        </authorList>
    </citation>
    <scope>NUCLEOTIDE SEQUENCE</scope>
    <source>
        <strain evidence="5">5420S-77</strain>
    </source>
</reference>
<organism evidence="5 6">
    <name type="scientific">Hymenobacter volaticus</name>
    <dbReference type="NCBI Taxonomy" id="2932254"/>
    <lineage>
        <taxon>Bacteria</taxon>
        <taxon>Pseudomonadati</taxon>
        <taxon>Bacteroidota</taxon>
        <taxon>Cytophagia</taxon>
        <taxon>Cytophagales</taxon>
        <taxon>Hymenobacteraceae</taxon>
        <taxon>Hymenobacter</taxon>
    </lineage>
</organism>
<evidence type="ECO:0000256" key="2">
    <source>
        <dbReference type="ARBA" id="ARBA00022777"/>
    </source>
</evidence>
<evidence type="ECO:0000259" key="4">
    <source>
        <dbReference type="PROSITE" id="PS50112"/>
    </source>
</evidence>
<dbReference type="InterPro" id="IPR003594">
    <property type="entry name" value="HATPase_dom"/>
</dbReference>
<evidence type="ECO:0000256" key="1">
    <source>
        <dbReference type="ARBA" id="ARBA00022679"/>
    </source>
</evidence>
<dbReference type="Gene3D" id="3.30.565.10">
    <property type="entry name" value="Histidine kinase-like ATPase, C-terminal domain"/>
    <property type="match status" value="1"/>
</dbReference>
<name>A0ABY4G158_9BACT</name>
<dbReference type="EMBL" id="CP095061">
    <property type="protein sequence ID" value="UOQ64598.1"/>
    <property type="molecule type" value="Genomic_DNA"/>
</dbReference>
<dbReference type="InterPro" id="IPR035965">
    <property type="entry name" value="PAS-like_dom_sf"/>
</dbReference>
<dbReference type="InterPro" id="IPR013656">
    <property type="entry name" value="PAS_4"/>
</dbReference>
<keyword evidence="3" id="KW-0902">Two-component regulatory system</keyword>
<keyword evidence="2" id="KW-0418">Kinase</keyword>
<dbReference type="CDD" id="cd00130">
    <property type="entry name" value="PAS"/>
    <property type="match status" value="2"/>
</dbReference>
<dbReference type="PANTHER" id="PTHR24421">
    <property type="entry name" value="NITRATE/NITRITE SENSOR PROTEIN NARX-RELATED"/>
    <property type="match status" value="1"/>
</dbReference>
<protein>
    <submittedName>
        <fullName evidence="5">PAS domain S-box protein</fullName>
    </submittedName>
</protein>
<dbReference type="SUPFAM" id="SSF55785">
    <property type="entry name" value="PYP-like sensor domain (PAS domain)"/>
    <property type="match status" value="3"/>
</dbReference>
<evidence type="ECO:0000256" key="3">
    <source>
        <dbReference type="ARBA" id="ARBA00023012"/>
    </source>
</evidence>
<dbReference type="RefSeq" id="WP_245118474.1">
    <property type="nucleotide sequence ID" value="NZ_CP095061.1"/>
</dbReference>
<dbReference type="InterPro" id="IPR000014">
    <property type="entry name" value="PAS"/>
</dbReference>
<dbReference type="Gene3D" id="1.20.5.1930">
    <property type="match status" value="1"/>
</dbReference>
<dbReference type="SMART" id="SM00091">
    <property type="entry name" value="PAS"/>
    <property type="match status" value="3"/>
</dbReference>
<dbReference type="Proteomes" id="UP000830401">
    <property type="component" value="Chromosome"/>
</dbReference>
<dbReference type="Gene3D" id="3.30.450.20">
    <property type="entry name" value="PAS domain"/>
    <property type="match status" value="3"/>
</dbReference>
<keyword evidence="6" id="KW-1185">Reference proteome</keyword>
<evidence type="ECO:0000313" key="5">
    <source>
        <dbReference type="EMBL" id="UOQ64598.1"/>
    </source>
</evidence>
<dbReference type="InterPro" id="IPR036890">
    <property type="entry name" value="HATPase_C_sf"/>
</dbReference>
<dbReference type="Pfam" id="PF13426">
    <property type="entry name" value="PAS_9"/>
    <property type="match status" value="2"/>
</dbReference>
<dbReference type="Pfam" id="PF08448">
    <property type="entry name" value="PAS_4"/>
    <property type="match status" value="1"/>
</dbReference>
<feature type="domain" description="PAS" evidence="4">
    <location>
        <begin position="326"/>
        <end position="396"/>
    </location>
</feature>
<accession>A0ABY4G158</accession>
<dbReference type="Pfam" id="PF02518">
    <property type="entry name" value="HATPase_c"/>
    <property type="match status" value="1"/>
</dbReference>
<proteinExistence type="predicted"/>
<dbReference type="CDD" id="cd16917">
    <property type="entry name" value="HATPase_UhpB-NarQ-NarX-like"/>
    <property type="match status" value="1"/>
</dbReference>
<dbReference type="NCBIfam" id="TIGR00229">
    <property type="entry name" value="sensory_box"/>
    <property type="match status" value="2"/>
</dbReference>